<dbReference type="EMBL" id="JAMQGM010000076">
    <property type="protein sequence ID" value="MCM2580594.1"/>
    <property type="molecule type" value="Genomic_DNA"/>
</dbReference>
<evidence type="ECO:0000313" key="1">
    <source>
        <dbReference type="EMBL" id="MCM2580594.1"/>
    </source>
</evidence>
<evidence type="ECO:0008006" key="3">
    <source>
        <dbReference type="Google" id="ProtNLM"/>
    </source>
</evidence>
<sequence length="304" mass="30520">MRDGGGRARVLALFGAVGAARAAYTGMIRQSPARTRAWERRNHAGQAVHLYAGPAVVAGTVLATSAVPTVPARIRRASALAVLGAAACGAYDDLCDAGPRGFRAHLGALRRGRITPGTVKLFGIGAAGLAAGALLRDRAADRLLAGVAIAGSAHLFNLLDVRPGRAVKAALTVSGLRLIGSPVGASRTERGHGGATLAAAAFGAAAAVASDDLGEQTMLGDTGAHALGAGVGVALVAGTGRAGLVLHAATVVAAAVAGDTFGDGPAWRAHPWLRAWDRLGRRPESTGVYARGVSPVDRARAGRR</sequence>
<protein>
    <recommendedName>
        <fullName evidence="3">UDP-N-acetylmuramyl pentapeptide phosphotransferase/UDP-N-acetylglucosamine-1-phosphate transferase</fullName>
    </recommendedName>
</protein>
<dbReference type="RefSeq" id="WP_251419591.1">
    <property type="nucleotide sequence ID" value="NZ_JAMQGM010000076.1"/>
</dbReference>
<reference evidence="1" key="1">
    <citation type="journal article" date="2023" name="Int. J. Syst. Evol. Microbiol.">
        <title>Streptomyces meridianus sp. nov. isolated from brackish water of the Tagus estuary in Alcochete, Portugal.</title>
        <authorList>
            <person name="Santos J.D.N."/>
            <person name="Klimek D."/>
            <person name="Calusinska M."/>
            <person name="Lobo Da Cunha A."/>
            <person name="Catita J."/>
            <person name="Goncalves H."/>
            <person name="Gonzalez I."/>
            <person name="Reyes F."/>
            <person name="Lage O.M."/>
        </authorList>
    </citation>
    <scope>NUCLEOTIDE SEQUENCE</scope>
    <source>
        <strain evidence="1">MTZ3.1</strain>
    </source>
</reference>
<organism evidence="1 2">
    <name type="scientific">Streptomyces meridianus</name>
    <dbReference type="NCBI Taxonomy" id="2938945"/>
    <lineage>
        <taxon>Bacteria</taxon>
        <taxon>Bacillati</taxon>
        <taxon>Actinomycetota</taxon>
        <taxon>Actinomycetes</taxon>
        <taxon>Kitasatosporales</taxon>
        <taxon>Streptomycetaceae</taxon>
        <taxon>Streptomyces</taxon>
    </lineage>
</organism>
<comment type="caution">
    <text evidence="1">The sequence shown here is derived from an EMBL/GenBank/DDBJ whole genome shotgun (WGS) entry which is preliminary data.</text>
</comment>
<evidence type="ECO:0000313" key="2">
    <source>
        <dbReference type="Proteomes" id="UP001167160"/>
    </source>
</evidence>
<dbReference type="Proteomes" id="UP001167160">
    <property type="component" value="Unassembled WGS sequence"/>
</dbReference>
<proteinExistence type="predicted"/>
<gene>
    <name evidence="1" type="ORF">M1E25_25220</name>
</gene>
<name>A0ABT0XFI8_9ACTN</name>
<keyword evidence="2" id="KW-1185">Reference proteome</keyword>
<accession>A0ABT0XFI8</accession>